<reference evidence="2" key="1">
    <citation type="journal article" date="2017" name="Proc. Natl. Acad. Sci. U.S.A.">
        <title>Simulation of Deepwater Horizon oil plume reveals substrate specialization within a complex community of hydrocarbon degraders.</title>
        <authorList>
            <person name="Hu P."/>
            <person name="Dubinsky E.A."/>
            <person name="Probst A.J."/>
            <person name="Wang J."/>
            <person name="Sieber C.M.K."/>
            <person name="Tom L.M."/>
            <person name="Gardinali P."/>
            <person name="Banfield J.F."/>
            <person name="Atlas R.M."/>
            <person name="Andersen G.L."/>
        </authorList>
    </citation>
    <scope>NUCLEOTIDE SEQUENCE [LARGE SCALE GENOMIC DNA]</scope>
</reference>
<sequence length="59" mass="6986">MSPWKQIELLFMDFFNRLGQIQAPDSDITLTCPLRRLPKVAKISNQQCPQKHQRQFKNT</sequence>
<evidence type="ECO:0000313" key="1">
    <source>
        <dbReference type="EMBL" id="OUS38358.1"/>
    </source>
</evidence>
<evidence type="ECO:0000313" key="2">
    <source>
        <dbReference type="Proteomes" id="UP000227088"/>
    </source>
</evidence>
<accession>A0A1Y5HM47</accession>
<comment type="caution">
    <text evidence="1">The sequence shown here is derived from an EMBL/GenBank/DDBJ whole genome shotgun (WGS) entry which is preliminary data.</text>
</comment>
<dbReference type="EMBL" id="MABE01000610">
    <property type="protein sequence ID" value="OUS38358.1"/>
    <property type="molecule type" value="Genomic_DNA"/>
</dbReference>
<gene>
    <name evidence="1" type="ORF">A9R00_10575</name>
</gene>
<dbReference type="Proteomes" id="UP000227088">
    <property type="component" value="Unassembled WGS sequence"/>
</dbReference>
<protein>
    <submittedName>
        <fullName evidence="1">Uncharacterized protein</fullName>
    </submittedName>
</protein>
<organism evidence="1 2">
    <name type="scientific">Oleispira antarctica</name>
    <dbReference type="NCBI Taxonomy" id="188908"/>
    <lineage>
        <taxon>Bacteria</taxon>
        <taxon>Pseudomonadati</taxon>
        <taxon>Pseudomonadota</taxon>
        <taxon>Gammaproteobacteria</taxon>
        <taxon>Oceanospirillales</taxon>
        <taxon>Oceanospirillaceae</taxon>
        <taxon>Oleispira</taxon>
    </lineage>
</organism>
<name>A0A1Y5HM47_OLEAN</name>
<dbReference type="AlphaFoldDB" id="A0A1Y5HM47"/>
<proteinExistence type="predicted"/>